<comment type="caution">
    <text evidence="2">The sequence shown here is derived from an EMBL/GenBank/DDBJ whole genome shotgun (WGS) entry which is preliminary data.</text>
</comment>
<evidence type="ECO:0000313" key="3">
    <source>
        <dbReference type="Proteomes" id="UP000597989"/>
    </source>
</evidence>
<dbReference type="EMBL" id="BAAAHC010000013">
    <property type="protein sequence ID" value="GAA0531225.1"/>
    <property type="molecule type" value="Genomic_DNA"/>
</dbReference>
<dbReference type="Proteomes" id="UP001500220">
    <property type="component" value="Unassembled WGS sequence"/>
</dbReference>
<reference evidence="1" key="4">
    <citation type="submission" date="2023-12" db="EMBL/GenBank/DDBJ databases">
        <authorList>
            <person name="Sun Q."/>
            <person name="Inoue M."/>
        </authorList>
    </citation>
    <scope>NUCLEOTIDE SEQUENCE</scope>
    <source>
        <strain evidence="1">JCM 10664</strain>
    </source>
</reference>
<name>A0A917JW55_9PSEU</name>
<keyword evidence="4" id="KW-1185">Reference proteome</keyword>
<evidence type="ECO:0000313" key="1">
    <source>
        <dbReference type="EMBL" id="GAA0531225.1"/>
    </source>
</evidence>
<reference evidence="1 4" key="2">
    <citation type="journal article" date="2019" name="Int. J. Syst. Evol. Microbiol.">
        <title>The Global Catalogue of Microorganisms (GCM) 10K type strain sequencing project: providing services to taxonomists for standard genome sequencing and annotation.</title>
        <authorList>
            <consortium name="The Broad Institute Genomics Platform"/>
            <consortium name="The Broad Institute Genome Sequencing Center for Infectious Disease"/>
            <person name="Wu L."/>
            <person name="Ma J."/>
        </authorList>
    </citation>
    <scope>NUCLEOTIDE SEQUENCE [LARGE SCALE GENOMIC DNA]</scope>
    <source>
        <strain evidence="1 4">JCM 10664</strain>
    </source>
</reference>
<dbReference type="Proteomes" id="UP000597989">
    <property type="component" value="Unassembled WGS sequence"/>
</dbReference>
<reference evidence="2 3" key="1">
    <citation type="journal article" date="2014" name="Int. J. Syst. Evol. Microbiol.">
        <title>Complete genome sequence of Corynebacterium casei LMG S-19264T (=DSM 44701T), isolated from a smear-ripened cheese.</title>
        <authorList>
            <consortium name="US DOE Joint Genome Institute (JGI-PGF)"/>
            <person name="Walter F."/>
            <person name="Albersmeier A."/>
            <person name="Kalinowski J."/>
            <person name="Ruckert C."/>
        </authorList>
    </citation>
    <scope>NUCLEOTIDE SEQUENCE [LARGE SCALE GENOMIC DNA]</scope>
    <source>
        <strain evidence="2 3">CGMCC 4.7206</strain>
    </source>
</reference>
<dbReference type="EMBL" id="BMMT01000009">
    <property type="protein sequence ID" value="GGI89230.1"/>
    <property type="molecule type" value="Genomic_DNA"/>
</dbReference>
<protein>
    <recommendedName>
        <fullName evidence="5">DUF3558 domain-containing protein</fullName>
    </recommendedName>
</protein>
<proteinExistence type="predicted"/>
<evidence type="ECO:0000313" key="2">
    <source>
        <dbReference type="EMBL" id="GGI89230.1"/>
    </source>
</evidence>
<organism evidence="2 3">
    <name type="scientific">Saccharopolyspora thermophila</name>
    <dbReference type="NCBI Taxonomy" id="89367"/>
    <lineage>
        <taxon>Bacteria</taxon>
        <taxon>Bacillati</taxon>
        <taxon>Actinomycetota</taxon>
        <taxon>Actinomycetes</taxon>
        <taxon>Pseudonocardiales</taxon>
        <taxon>Pseudonocardiaceae</taxon>
        <taxon>Saccharopolyspora</taxon>
    </lineage>
</organism>
<accession>A0A917JW55</accession>
<dbReference type="InterPro" id="IPR024520">
    <property type="entry name" value="DUF3558"/>
</dbReference>
<gene>
    <name evidence="1" type="ORF">GCM10009545_37180</name>
    <name evidence="2" type="ORF">GCM10011581_27900</name>
</gene>
<evidence type="ECO:0008006" key="5">
    <source>
        <dbReference type="Google" id="ProtNLM"/>
    </source>
</evidence>
<dbReference type="Pfam" id="PF12079">
    <property type="entry name" value="DUF3558"/>
    <property type="match status" value="1"/>
</dbReference>
<sequence length="148" mass="16085">MPRVEHPKDLEAVEDPCQLLRPDQLAQLGVVGEPIREQSPWGEALCVWGARTDGVRVNLAPVTTLNIGLRSVLRSVSKTAPDDNVDGYPVVVSQPLTYSCGIYVSTTPEDTFSLNVDRGDSDRVDQQDPCALAKQVASMVLSNIPDKN</sequence>
<dbReference type="AlphaFoldDB" id="A0A917JW55"/>
<evidence type="ECO:0000313" key="4">
    <source>
        <dbReference type="Proteomes" id="UP001500220"/>
    </source>
</evidence>
<reference evidence="2" key="3">
    <citation type="submission" date="2020-09" db="EMBL/GenBank/DDBJ databases">
        <authorList>
            <person name="Sun Q."/>
            <person name="Zhou Y."/>
        </authorList>
    </citation>
    <scope>NUCLEOTIDE SEQUENCE</scope>
    <source>
        <strain evidence="2">CGMCC 4.7206</strain>
    </source>
</reference>